<protein>
    <submittedName>
        <fullName evidence="1">Uncharacterized protein</fullName>
    </submittedName>
</protein>
<organism evidence="1 2">
    <name type="scientific">Pseudomonas shahriarae</name>
    <dbReference type="NCBI Taxonomy" id="2745512"/>
    <lineage>
        <taxon>Bacteria</taxon>
        <taxon>Pseudomonadati</taxon>
        <taxon>Pseudomonadota</taxon>
        <taxon>Gammaproteobacteria</taxon>
        <taxon>Pseudomonadales</taxon>
        <taxon>Pseudomonadaceae</taxon>
        <taxon>Pseudomonas</taxon>
    </lineage>
</organism>
<sequence length="201" mass="22201">MAARMAIVREVLASLRGRKGGRFNVTELAESICHTIRAVEIREAGSLGKKYKPIHSSTLLRPDGSYRPLLDAFLIESGLRSANPESHVSNPVAKRILASKDLKIRNVCGKLERALKKIDYLDKRVLHLNTPETPVPAEIDALGSAAVVLLDVIIGTGLFKLDEEAGDLLYVTRSRKVAMARLQIAPILNWKKRRSATRSND</sequence>
<reference evidence="1" key="1">
    <citation type="submission" date="2022-05" db="EMBL/GenBank/DDBJ databases">
        <title>Novel Pseudomonas spp. Isolated from a Rainbow Trout Aquaculture Facility.</title>
        <authorList>
            <person name="Testerman T."/>
            <person name="Graf J."/>
        </authorList>
    </citation>
    <scope>NUCLEOTIDE SEQUENCE</scope>
    <source>
        <strain evidence="1">ID1050</strain>
    </source>
</reference>
<gene>
    <name evidence="1" type="ORF">M5G21_03290</name>
</gene>
<dbReference type="EMBL" id="JAMDHD010000004">
    <property type="protein sequence ID" value="MDD0983991.1"/>
    <property type="molecule type" value="Genomic_DNA"/>
</dbReference>
<proteinExistence type="predicted"/>
<evidence type="ECO:0000313" key="2">
    <source>
        <dbReference type="Proteomes" id="UP001148189"/>
    </source>
</evidence>
<dbReference type="Proteomes" id="UP001148189">
    <property type="component" value="Unassembled WGS sequence"/>
</dbReference>
<accession>A0ABT5N6Q5</accession>
<keyword evidence="2" id="KW-1185">Reference proteome</keyword>
<evidence type="ECO:0000313" key="1">
    <source>
        <dbReference type="EMBL" id="MDD0983991.1"/>
    </source>
</evidence>
<dbReference type="RefSeq" id="WP_273866882.1">
    <property type="nucleotide sequence ID" value="NZ_JAMDHD010000004.1"/>
</dbReference>
<comment type="caution">
    <text evidence="1">The sequence shown here is derived from an EMBL/GenBank/DDBJ whole genome shotgun (WGS) entry which is preliminary data.</text>
</comment>
<name>A0ABT5N6Q5_9PSED</name>